<accession>A0A8H7GVJ4</accession>
<dbReference type="Proteomes" id="UP000649328">
    <property type="component" value="Unassembled WGS sequence"/>
</dbReference>
<reference evidence="2" key="1">
    <citation type="submission" date="2020-10" db="EMBL/GenBank/DDBJ databases">
        <title>The Whole-Genome Sequence of Metschnikowia persimmonesis, a Novel Endophytic Yeast Species Isolated from Medicinal Plant Diospyros kaki Thumb.</title>
        <authorList>
            <person name="Rahmat E."/>
            <person name="Kang Y."/>
        </authorList>
    </citation>
    <scope>NUCLEOTIDE SEQUENCE</scope>
    <source>
        <strain evidence="2">KIOM G15050</strain>
    </source>
</reference>
<feature type="chain" id="PRO_5034103897" evidence="1">
    <location>
        <begin position="30"/>
        <end position="66"/>
    </location>
</feature>
<keyword evidence="1" id="KW-0732">Signal</keyword>
<evidence type="ECO:0000313" key="3">
    <source>
        <dbReference type="Proteomes" id="UP000649328"/>
    </source>
</evidence>
<proteinExistence type="predicted"/>
<evidence type="ECO:0000313" key="2">
    <source>
        <dbReference type="EMBL" id="KAF8003737.1"/>
    </source>
</evidence>
<gene>
    <name evidence="2" type="ORF">HF325_001185</name>
</gene>
<name>A0A8H7GVJ4_9ASCO</name>
<dbReference type="EMBL" id="JACBPP010000002">
    <property type="protein sequence ID" value="KAF8003737.1"/>
    <property type="molecule type" value="Genomic_DNA"/>
</dbReference>
<keyword evidence="3" id="KW-1185">Reference proteome</keyword>
<organism evidence="2 3">
    <name type="scientific">Metschnikowia pulcherrima</name>
    <dbReference type="NCBI Taxonomy" id="27326"/>
    <lineage>
        <taxon>Eukaryota</taxon>
        <taxon>Fungi</taxon>
        <taxon>Dikarya</taxon>
        <taxon>Ascomycota</taxon>
        <taxon>Saccharomycotina</taxon>
        <taxon>Pichiomycetes</taxon>
        <taxon>Metschnikowiaceae</taxon>
        <taxon>Metschnikowia</taxon>
    </lineage>
</organism>
<sequence>MSKEKNAGIVGLFRCVLMWISTIEGGADAGLERFKCVVRGSSHLIALVVGPNDFTAMGETTSLLLK</sequence>
<comment type="caution">
    <text evidence="2">The sequence shown here is derived from an EMBL/GenBank/DDBJ whole genome shotgun (WGS) entry which is preliminary data.</text>
</comment>
<protein>
    <submittedName>
        <fullName evidence="2">Uncharacterized protein</fullName>
    </submittedName>
</protein>
<evidence type="ECO:0000256" key="1">
    <source>
        <dbReference type="SAM" id="SignalP"/>
    </source>
</evidence>
<dbReference type="AlphaFoldDB" id="A0A8H7GVJ4"/>
<feature type="signal peptide" evidence="1">
    <location>
        <begin position="1"/>
        <end position="29"/>
    </location>
</feature>